<keyword evidence="2" id="KW-0560">Oxidoreductase</keyword>
<gene>
    <name evidence="4" type="ordered locus">Smon_1006</name>
</gene>
<reference evidence="4 5" key="1">
    <citation type="journal article" date="2009" name="Stand. Genomic Sci.">
        <title>Complete genome sequence of Streptobacillus moniliformis type strain (9901T).</title>
        <authorList>
            <person name="Nolan M."/>
            <person name="Gronow S."/>
            <person name="Lapidus A."/>
            <person name="Ivanova N."/>
            <person name="Copeland A."/>
            <person name="Lucas S."/>
            <person name="Del Rio T.G."/>
            <person name="Chen F."/>
            <person name="Tice H."/>
            <person name="Pitluck S."/>
            <person name="Cheng J.F."/>
            <person name="Sims D."/>
            <person name="Meincke L."/>
            <person name="Bruce D."/>
            <person name="Goodwin L."/>
            <person name="Brettin T."/>
            <person name="Han C."/>
            <person name="Detter J.C."/>
            <person name="Ovchinikova G."/>
            <person name="Pati A."/>
            <person name="Mavromatis K."/>
            <person name="Mikhailova N."/>
            <person name="Chen A."/>
            <person name="Palaniappan K."/>
            <person name="Land M."/>
            <person name="Hauser L."/>
            <person name="Chang Y.J."/>
            <person name="Jeffries C.D."/>
            <person name="Rohde M."/>
            <person name="Sproer C."/>
            <person name="Goker M."/>
            <person name="Bristow J."/>
            <person name="Eisen J.A."/>
            <person name="Markowitz V."/>
            <person name="Hugenholtz P."/>
            <person name="Kyrpides N.C."/>
            <person name="Klenk H.P."/>
            <person name="Chain P."/>
        </authorList>
    </citation>
    <scope>NUCLEOTIDE SEQUENCE [LARGE SCALE GENOMIC DNA]</scope>
    <source>
        <strain evidence="5">ATCC 14647 / DSM 12112 / NCTC 10651 / 9901</strain>
    </source>
</reference>
<dbReference type="InterPro" id="IPR036291">
    <property type="entry name" value="NAD(P)-bd_dom_sf"/>
</dbReference>
<dbReference type="SUPFAM" id="SSF51735">
    <property type="entry name" value="NAD(P)-binding Rossmann-fold domains"/>
    <property type="match status" value="1"/>
</dbReference>
<dbReference type="AlphaFoldDB" id="D1AYU5"/>
<dbReference type="GeneID" id="29673705"/>
<dbReference type="eggNOG" id="COG0300">
    <property type="taxonomic scope" value="Bacteria"/>
</dbReference>
<dbReference type="EMBL" id="CP001779">
    <property type="protein sequence ID" value="ACZ01471.1"/>
    <property type="molecule type" value="Genomic_DNA"/>
</dbReference>
<sequence>MNNSYILITGASSGIGMEIAQNYAKKGKNLILIARRIEILEKLKQKYTNVDIHVIQKDLSLVSSSKEIYEYTKSKKIFVEVLINNAGVGLFGDFLETSLDKEISMINLNILSLISLTKLYLQDMKKYDRGQILNVSSIASFMPGPKMSVYYATKAFVTSFTNALSYELRDSNIKVSILAPGATSTEFVKSSNLENSKLFDNMRVDTAVNVANYAIDNMGKRLIIPGFLNKVVVFLVKFIPVKLLMKFVEKIQERKGK</sequence>
<proteinExistence type="inferred from homology"/>
<dbReference type="PRINTS" id="PR00080">
    <property type="entry name" value="SDRFAMILY"/>
</dbReference>
<evidence type="ECO:0000256" key="1">
    <source>
        <dbReference type="ARBA" id="ARBA00006484"/>
    </source>
</evidence>
<dbReference type="OrthoDB" id="9808814at2"/>
<dbReference type="Gene3D" id="3.40.50.720">
    <property type="entry name" value="NAD(P)-binding Rossmann-like Domain"/>
    <property type="match status" value="1"/>
</dbReference>
<dbReference type="RefSeq" id="WP_012859020.1">
    <property type="nucleotide sequence ID" value="NC_013515.1"/>
</dbReference>
<dbReference type="InterPro" id="IPR002347">
    <property type="entry name" value="SDR_fam"/>
</dbReference>
<dbReference type="CDD" id="cd05233">
    <property type="entry name" value="SDR_c"/>
    <property type="match status" value="1"/>
</dbReference>
<evidence type="ECO:0000313" key="4">
    <source>
        <dbReference type="EMBL" id="ACZ01471.1"/>
    </source>
</evidence>
<dbReference type="HOGENOM" id="CLU_010194_2_1_0"/>
<protein>
    <submittedName>
        <fullName evidence="4">Short-chain dehydrogenase/reductase SDR</fullName>
    </submittedName>
</protein>
<comment type="similarity">
    <text evidence="1 3">Belongs to the short-chain dehydrogenases/reductases (SDR) family.</text>
</comment>
<dbReference type="PANTHER" id="PTHR42901">
    <property type="entry name" value="ALCOHOL DEHYDROGENASE"/>
    <property type="match status" value="1"/>
</dbReference>
<organism evidence="4 5">
    <name type="scientific">Streptobacillus moniliformis (strain ATCC 14647 / DSM 12112 / NCTC 10651 / 9901)</name>
    <dbReference type="NCBI Taxonomy" id="519441"/>
    <lineage>
        <taxon>Bacteria</taxon>
        <taxon>Fusobacteriati</taxon>
        <taxon>Fusobacteriota</taxon>
        <taxon>Fusobacteriia</taxon>
        <taxon>Fusobacteriales</taxon>
        <taxon>Leptotrichiaceae</taxon>
        <taxon>Streptobacillus</taxon>
    </lineage>
</organism>
<dbReference type="GO" id="GO:0016491">
    <property type="term" value="F:oxidoreductase activity"/>
    <property type="evidence" value="ECO:0007669"/>
    <property type="project" value="UniProtKB-KW"/>
</dbReference>
<dbReference type="Proteomes" id="UP000002072">
    <property type="component" value="Chromosome"/>
</dbReference>
<accession>D1AYU5</accession>
<evidence type="ECO:0000256" key="3">
    <source>
        <dbReference type="RuleBase" id="RU000363"/>
    </source>
</evidence>
<name>D1AYU5_STRM9</name>
<evidence type="ECO:0000313" key="5">
    <source>
        <dbReference type="Proteomes" id="UP000002072"/>
    </source>
</evidence>
<dbReference type="STRING" id="519441.Smon_1006"/>
<dbReference type="KEGG" id="smf:Smon_1006"/>
<dbReference type="PIRSF" id="PIRSF000126">
    <property type="entry name" value="11-beta-HSD1"/>
    <property type="match status" value="1"/>
</dbReference>
<dbReference type="PRINTS" id="PR00081">
    <property type="entry name" value="GDHRDH"/>
</dbReference>
<dbReference type="PANTHER" id="PTHR42901:SF1">
    <property type="entry name" value="ALCOHOL DEHYDROGENASE"/>
    <property type="match status" value="1"/>
</dbReference>
<keyword evidence="5" id="KW-1185">Reference proteome</keyword>
<evidence type="ECO:0000256" key="2">
    <source>
        <dbReference type="ARBA" id="ARBA00023002"/>
    </source>
</evidence>
<dbReference type="Pfam" id="PF00106">
    <property type="entry name" value="adh_short"/>
    <property type="match status" value="1"/>
</dbReference>